<evidence type="ECO:0000313" key="1">
    <source>
        <dbReference type="EMBL" id="QBP06435.1"/>
    </source>
</evidence>
<sequence>MLTDKRGVQLKAGQIVAFASRWGNSARIDERIIHHVEGSRVYLVSETNPERSGPAVNSDNIIVIKEP</sequence>
<dbReference type="EMBL" id="MK580972">
    <property type="protein sequence ID" value="QBP06435.1"/>
    <property type="molecule type" value="Genomic_DNA"/>
</dbReference>
<name>A0A482IHS9_9CAUD</name>
<evidence type="ECO:0000313" key="2">
    <source>
        <dbReference type="Proteomes" id="UP000294655"/>
    </source>
</evidence>
<accession>A0A482IHS9</accession>
<dbReference type="Proteomes" id="UP000294655">
    <property type="component" value="Segment"/>
</dbReference>
<dbReference type="GeneID" id="55614909"/>
<protein>
    <submittedName>
        <fullName evidence="1">Uncharacterized protein</fullName>
    </submittedName>
</protein>
<dbReference type="RefSeq" id="YP_009844585.1">
    <property type="nucleotide sequence ID" value="NC_048755.1"/>
</dbReference>
<organism evidence="1 2">
    <name type="scientific">Stenotrophomonas phage YB07</name>
    <dbReference type="NCBI Taxonomy" id="2555548"/>
    <lineage>
        <taxon>Viruses</taxon>
        <taxon>Duplodnaviria</taxon>
        <taxon>Heunggongvirae</taxon>
        <taxon>Uroviricota</taxon>
        <taxon>Caudoviricetes</taxon>
        <taxon>Menderavirus</taxon>
        <taxon>Menderavirus IMESM1</taxon>
    </lineage>
</organism>
<proteinExistence type="predicted"/>
<dbReference type="KEGG" id="vg:55614909"/>
<reference evidence="1 2" key="1">
    <citation type="submission" date="2019-02" db="EMBL/GenBank/DDBJ databases">
        <authorList>
            <person name="He Y."/>
            <person name="Shi H."/>
            <person name="Li J."/>
            <person name="Sun Y."/>
        </authorList>
    </citation>
    <scope>NUCLEOTIDE SEQUENCE [LARGE SCALE GENOMIC DNA]</scope>
</reference>